<dbReference type="RefSeq" id="WP_127727552.1">
    <property type="nucleotide sequence ID" value="NZ_SACP01000003.1"/>
</dbReference>
<dbReference type="EMBL" id="SACP01000003">
    <property type="protein sequence ID" value="RVU20577.1"/>
    <property type="molecule type" value="Genomic_DNA"/>
</dbReference>
<proteinExistence type="predicted"/>
<evidence type="ECO:0000313" key="2">
    <source>
        <dbReference type="Proteomes" id="UP000286997"/>
    </source>
</evidence>
<dbReference type="OrthoDB" id="8454952at2"/>
<name>A0A3S3UC39_9HYPH</name>
<keyword evidence="2" id="KW-1185">Reference proteome</keyword>
<dbReference type="AlphaFoldDB" id="A0A3S3UC39"/>
<accession>A0A3S3UC39</accession>
<organism evidence="1 2">
    <name type="scientific">Methylobacterium oryzihabitans</name>
    <dbReference type="NCBI Taxonomy" id="2499852"/>
    <lineage>
        <taxon>Bacteria</taxon>
        <taxon>Pseudomonadati</taxon>
        <taxon>Pseudomonadota</taxon>
        <taxon>Alphaproteobacteria</taxon>
        <taxon>Hyphomicrobiales</taxon>
        <taxon>Methylobacteriaceae</taxon>
        <taxon>Methylobacterium</taxon>
    </lineage>
</organism>
<gene>
    <name evidence="1" type="ORF">EOE48_04290</name>
</gene>
<comment type="caution">
    <text evidence="1">The sequence shown here is derived from an EMBL/GenBank/DDBJ whole genome shotgun (WGS) entry which is preliminary data.</text>
</comment>
<evidence type="ECO:0000313" key="1">
    <source>
        <dbReference type="EMBL" id="RVU20577.1"/>
    </source>
</evidence>
<reference evidence="1 2" key="1">
    <citation type="submission" date="2019-01" db="EMBL/GenBank/DDBJ databases">
        <authorList>
            <person name="Chen W.-M."/>
        </authorList>
    </citation>
    <scope>NUCLEOTIDE SEQUENCE [LARGE SCALE GENOMIC DNA]</scope>
    <source>
        <strain evidence="1 2">TER-1</strain>
    </source>
</reference>
<sequence>MKADRIEARPKSVELVLLSDGTFAVKPGIDFERFKRNIADIVDRIKAGTGLPDHYYRKSAGRDFLLDDYGWMHLHVGHDVDDDVLLIVEQTQDAVILVALTDHTIFRERPRARSIRRLNSKVEAIKSRRRVLRKEGR</sequence>
<protein>
    <submittedName>
        <fullName evidence="1">Uncharacterized protein</fullName>
    </submittedName>
</protein>
<dbReference type="Proteomes" id="UP000286997">
    <property type="component" value="Unassembled WGS sequence"/>
</dbReference>